<dbReference type="GO" id="GO:0016740">
    <property type="term" value="F:transferase activity"/>
    <property type="evidence" value="ECO:0007669"/>
    <property type="project" value="UniProtKB-KW"/>
</dbReference>
<dbReference type="RefSeq" id="WP_007576221.1">
    <property type="nucleotide sequence ID" value="NZ_BPTS01000002.1"/>
</dbReference>
<dbReference type="Pfam" id="PF01636">
    <property type="entry name" value="APH"/>
    <property type="match status" value="1"/>
</dbReference>
<evidence type="ECO:0000313" key="2">
    <source>
        <dbReference type="EMBL" id="EGN58186.1"/>
    </source>
</evidence>
<keyword evidence="2" id="KW-0808">Transferase</keyword>
<feature type="domain" description="Aminoglycoside phosphotransferase" evidence="1">
    <location>
        <begin position="21"/>
        <end position="259"/>
    </location>
</feature>
<dbReference type="PANTHER" id="PTHR21064:SF5">
    <property type="entry name" value="SLR1880 PROTEIN"/>
    <property type="match status" value="1"/>
</dbReference>
<name>F8N5M8_9BACT</name>
<sequence length="366" mass="42011">MDQQTLSHIVARFAMEGTVADIRPLGNGLINDTFKVTTAEADKPDYVLQRINTNVFTDVDMLMDNIAAVTRHIRRKLEAAHETDIDRKVLHFMPAADGKLYHREPDGTVWRLMVFIANAKTFEAVTPEYSYYAGQAFGHFEDMLVDIPGTLGEVIPNFHNMEFRMQQLRAVMAEDPAGRLNEAGVQQLLALIDKDAEEMCKAERMYREGVLPKRVCHCDTKVNNMMFDEQGRVLCVIDLDTVMPSFVFSDYGDFLRSAANTTAEDDPDMSHVAFNEEIYKAFTRGYLEGACFLTPVEIENLPYAVALFPFMQSVRFLWDYLSGDHYWKCNYPQHNLDRARNQMRLYQCVREHDAMMNGFTTDCLKK</sequence>
<dbReference type="EMBL" id="GL945017">
    <property type="protein sequence ID" value="EGN58186.1"/>
    <property type="molecule type" value="Genomic_DNA"/>
</dbReference>
<dbReference type="HOGENOM" id="CLU_037718_0_0_10"/>
<accession>F8N5M8</accession>
<evidence type="ECO:0000313" key="3">
    <source>
        <dbReference type="Proteomes" id="UP000002772"/>
    </source>
</evidence>
<dbReference type="Proteomes" id="UP000002772">
    <property type="component" value="Unassembled WGS sequence"/>
</dbReference>
<dbReference type="InterPro" id="IPR050249">
    <property type="entry name" value="Pseudomonas-type_ThrB"/>
</dbReference>
<organism evidence="2 3">
    <name type="scientific">Hallella multisaccharivorax DSM 17128</name>
    <dbReference type="NCBI Taxonomy" id="688246"/>
    <lineage>
        <taxon>Bacteria</taxon>
        <taxon>Pseudomonadati</taxon>
        <taxon>Bacteroidota</taxon>
        <taxon>Bacteroidia</taxon>
        <taxon>Bacteroidales</taxon>
        <taxon>Prevotellaceae</taxon>
        <taxon>Hallella</taxon>
    </lineage>
</organism>
<dbReference type="InterPro" id="IPR011009">
    <property type="entry name" value="Kinase-like_dom_sf"/>
</dbReference>
<proteinExistence type="predicted"/>
<evidence type="ECO:0000259" key="1">
    <source>
        <dbReference type="Pfam" id="PF01636"/>
    </source>
</evidence>
<dbReference type="Gene3D" id="3.90.1200.10">
    <property type="match status" value="1"/>
</dbReference>
<reference evidence="3" key="1">
    <citation type="journal article" date="2011" name="Stand. Genomic Sci.">
        <title>Non-contiguous finished genome sequence of the opportunistic oral pathogen Prevotella multisaccharivorax type strain (PPPA20).</title>
        <authorList>
            <person name="Pati A."/>
            <person name="Gronow S."/>
            <person name="Lu M."/>
            <person name="Lapidus A."/>
            <person name="Nolan M."/>
            <person name="Lucas S."/>
            <person name="Hammon N."/>
            <person name="Deshpande S."/>
            <person name="Cheng J.F."/>
            <person name="Tapia R."/>
            <person name="Han C."/>
            <person name="Goodwin L."/>
            <person name="Pitluck S."/>
            <person name="Liolios K."/>
            <person name="Pagani I."/>
            <person name="Mavromatis K."/>
            <person name="Mikhailova N."/>
            <person name="Huntemann M."/>
            <person name="Chen A."/>
            <person name="Palaniappan K."/>
            <person name="Land M."/>
            <person name="Hauser L."/>
            <person name="Detter J.C."/>
            <person name="Brambilla E.M."/>
            <person name="Rohde M."/>
            <person name="Goker M."/>
            <person name="Woyke T."/>
            <person name="Bristow J."/>
            <person name="Eisen J.A."/>
            <person name="Markowitz V."/>
            <person name="Hugenholtz P."/>
            <person name="Kyrpides N.C."/>
            <person name="Klenk H.P."/>
            <person name="Ivanova N."/>
        </authorList>
    </citation>
    <scope>NUCLEOTIDE SEQUENCE [LARGE SCALE GENOMIC DNA]</scope>
    <source>
        <strain evidence="3">DSM 17128</strain>
    </source>
</reference>
<dbReference type="PANTHER" id="PTHR21064">
    <property type="entry name" value="AMINOGLYCOSIDE PHOSPHOTRANSFERASE DOMAIN-CONTAINING PROTEIN-RELATED"/>
    <property type="match status" value="1"/>
</dbReference>
<dbReference type="SUPFAM" id="SSF56112">
    <property type="entry name" value="Protein kinase-like (PK-like)"/>
    <property type="match status" value="1"/>
</dbReference>
<keyword evidence="3" id="KW-1185">Reference proteome</keyword>
<protein>
    <submittedName>
        <fullName evidence="2">Aminoglycoside phosphotransferase</fullName>
    </submittedName>
</protein>
<dbReference type="OrthoDB" id="526037at2"/>
<dbReference type="AlphaFoldDB" id="F8N5M8"/>
<dbReference type="eggNOG" id="COG2334">
    <property type="taxonomic scope" value="Bacteria"/>
</dbReference>
<gene>
    <name evidence="2" type="ORF">Premu_2840</name>
</gene>
<dbReference type="STRING" id="688246.Premu_2840"/>
<dbReference type="InterPro" id="IPR002575">
    <property type="entry name" value="Aminoglycoside_PTrfase"/>
</dbReference>